<dbReference type="Pfam" id="PF04134">
    <property type="entry name" value="DCC1-like"/>
    <property type="match status" value="1"/>
</dbReference>
<dbReference type="PANTHER" id="PTHR33639:SF2">
    <property type="entry name" value="DUF393 DOMAIN-CONTAINING PROTEIN"/>
    <property type="match status" value="1"/>
</dbReference>
<organism evidence="1 2">
    <name type="scientific">Bacillus haynesii</name>
    <dbReference type="NCBI Taxonomy" id="1925021"/>
    <lineage>
        <taxon>Bacteria</taxon>
        <taxon>Bacillati</taxon>
        <taxon>Bacillota</taxon>
        <taxon>Bacilli</taxon>
        <taxon>Bacillales</taxon>
        <taxon>Bacillaceae</taxon>
        <taxon>Bacillus</taxon>
    </lineage>
</organism>
<name>A0ABX3I887_9BACI</name>
<gene>
    <name evidence="1" type="ORF">BTA31_04070</name>
</gene>
<dbReference type="EMBL" id="MRBL01000003">
    <property type="protein sequence ID" value="OMI30058.1"/>
    <property type="molecule type" value="Genomic_DNA"/>
</dbReference>
<sequence>MKVADMPDRIVLFDGVCNFCDGAVQFIIKHDPEGLFSFASLQSDAGGKLLKKYQLPSEHFDSFILIENGRVYQKSTAALHVVKSLPGLWRAASAFLIIPRPLRDAVYSVIAKNRYKWFGQKSECTVPGPEIRKRFLS</sequence>
<comment type="caution">
    <text evidence="1">The sequence shown here is derived from an EMBL/GenBank/DDBJ whole genome shotgun (WGS) entry which is preliminary data.</text>
</comment>
<dbReference type="PANTHER" id="PTHR33639">
    <property type="entry name" value="THIOL-DISULFIDE OXIDOREDUCTASE DCC"/>
    <property type="match status" value="1"/>
</dbReference>
<evidence type="ECO:0000313" key="1">
    <source>
        <dbReference type="EMBL" id="OMI30058.1"/>
    </source>
</evidence>
<proteinExistence type="predicted"/>
<dbReference type="Proteomes" id="UP000187046">
    <property type="component" value="Unassembled WGS sequence"/>
</dbReference>
<dbReference type="RefSeq" id="WP_076788977.1">
    <property type="nucleotide sequence ID" value="NZ_JAKYKF010000002.1"/>
</dbReference>
<accession>A0ABX3I887</accession>
<keyword evidence="2" id="KW-1185">Reference proteome</keyword>
<evidence type="ECO:0000313" key="2">
    <source>
        <dbReference type="Proteomes" id="UP000187046"/>
    </source>
</evidence>
<protein>
    <submittedName>
        <fullName evidence="1">Thiol-disulfide oxidoreductase</fullName>
    </submittedName>
</protein>
<dbReference type="InterPro" id="IPR007263">
    <property type="entry name" value="DCC1-like"/>
</dbReference>
<dbReference type="InterPro" id="IPR052927">
    <property type="entry name" value="DCC_oxidoreductase"/>
</dbReference>
<reference evidence="1 2" key="1">
    <citation type="submission" date="2016-12" db="EMBL/GenBank/DDBJ databases">
        <title>Bacillus phylogenomics.</title>
        <authorList>
            <person name="Dunlap C."/>
        </authorList>
    </citation>
    <scope>NUCLEOTIDE SEQUENCE [LARGE SCALE GENOMIC DNA]</scope>
    <source>
        <strain evidence="1 2">NRRL B-41327</strain>
    </source>
</reference>